<evidence type="ECO:0000313" key="11">
    <source>
        <dbReference type="Proteomes" id="UP000094565"/>
    </source>
</evidence>
<dbReference type="PANTHER" id="PTHR24351">
    <property type="entry name" value="RIBOSOMAL PROTEIN S6 KINASE"/>
    <property type="match status" value="1"/>
</dbReference>
<dbReference type="SMART" id="SM00133">
    <property type="entry name" value="S_TK_X"/>
    <property type="match status" value="1"/>
</dbReference>
<dbReference type="CDD" id="cd05123">
    <property type="entry name" value="STKc_AGC"/>
    <property type="match status" value="1"/>
</dbReference>
<dbReference type="SMART" id="SM00220">
    <property type="entry name" value="S_TKc"/>
    <property type="match status" value="1"/>
</dbReference>
<dbReference type="PROSITE" id="PS51285">
    <property type="entry name" value="AGC_KINASE_CTER"/>
    <property type="match status" value="1"/>
</dbReference>
<feature type="transmembrane region" description="Helical" evidence="7">
    <location>
        <begin position="36"/>
        <end position="63"/>
    </location>
</feature>
<proteinExistence type="predicted"/>
<dbReference type="InterPro" id="IPR045270">
    <property type="entry name" value="STKc_AGC"/>
</dbReference>
<dbReference type="Pfam" id="PF00069">
    <property type="entry name" value="Pkinase"/>
    <property type="match status" value="1"/>
</dbReference>
<reference evidence="10 11" key="1">
    <citation type="submission" date="2016-02" db="EMBL/GenBank/DDBJ databases">
        <title>Comparative genomic and transcriptomic foundation for Pichia pastoris.</title>
        <authorList>
            <person name="Love K.R."/>
            <person name="Shah K.A."/>
            <person name="Whittaker C.A."/>
            <person name="Wu J."/>
            <person name="Bartlett M.C."/>
            <person name="Ma D."/>
            <person name="Leeson R.L."/>
            <person name="Priest M."/>
            <person name="Young S.K."/>
            <person name="Love J.C."/>
        </authorList>
    </citation>
    <scope>NUCLEOTIDE SEQUENCE [LARGE SCALE GENOMIC DNA]</scope>
    <source>
        <strain evidence="10 11">ATCC 28485</strain>
    </source>
</reference>
<evidence type="ECO:0000256" key="7">
    <source>
        <dbReference type="SAM" id="Phobius"/>
    </source>
</evidence>
<dbReference type="Gene3D" id="1.10.510.10">
    <property type="entry name" value="Transferase(Phosphotransferase) domain 1"/>
    <property type="match status" value="1"/>
</dbReference>
<name>A0A1B2JIE9_PICPA</name>
<feature type="domain" description="AGC-kinase C-terminal" evidence="9">
    <location>
        <begin position="403"/>
        <end position="479"/>
    </location>
</feature>
<dbReference type="FunFam" id="3.30.200.20:FF:000042">
    <property type="entry name" value="Aurora kinase A"/>
    <property type="match status" value="1"/>
</dbReference>
<dbReference type="Gene3D" id="3.30.200.20">
    <property type="entry name" value="Phosphorylase Kinase, domain 1"/>
    <property type="match status" value="1"/>
</dbReference>
<keyword evidence="11" id="KW-1185">Reference proteome</keyword>
<evidence type="ECO:0000256" key="5">
    <source>
        <dbReference type="ARBA" id="ARBA00022777"/>
    </source>
</evidence>
<keyword evidence="6" id="KW-0067">ATP-binding</keyword>
<accession>A0A1B2JIE9</accession>
<feature type="domain" description="Protein kinase" evidence="8">
    <location>
        <begin position="138"/>
        <end position="402"/>
    </location>
</feature>
<dbReference type="GO" id="GO:0005524">
    <property type="term" value="F:ATP binding"/>
    <property type="evidence" value="ECO:0007669"/>
    <property type="project" value="UniProtKB-KW"/>
</dbReference>
<evidence type="ECO:0000259" key="9">
    <source>
        <dbReference type="PROSITE" id="PS51285"/>
    </source>
</evidence>
<keyword evidence="5" id="KW-0418">Kinase</keyword>
<evidence type="ECO:0000256" key="1">
    <source>
        <dbReference type="ARBA" id="ARBA00022527"/>
    </source>
</evidence>
<evidence type="ECO:0000313" key="10">
    <source>
        <dbReference type="EMBL" id="ANZ77681.1"/>
    </source>
</evidence>
<evidence type="ECO:0000259" key="8">
    <source>
        <dbReference type="PROSITE" id="PS50011"/>
    </source>
</evidence>
<dbReference type="InterPro" id="IPR000961">
    <property type="entry name" value="AGC-kinase_C"/>
</dbReference>
<dbReference type="SUPFAM" id="SSF56112">
    <property type="entry name" value="Protein kinase-like (PK-like)"/>
    <property type="match status" value="1"/>
</dbReference>
<keyword evidence="7" id="KW-0812">Transmembrane</keyword>
<dbReference type="InterPro" id="IPR008271">
    <property type="entry name" value="Ser/Thr_kinase_AS"/>
</dbReference>
<keyword evidence="4" id="KW-0547">Nucleotide-binding</keyword>
<evidence type="ECO:0000256" key="4">
    <source>
        <dbReference type="ARBA" id="ARBA00022741"/>
    </source>
</evidence>
<dbReference type="PROSITE" id="PS00108">
    <property type="entry name" value="PROTEIN_KINASE_ST"/>
    <property type="match status" value="1"/>
</dbReference>
<gene>
    <name evidence="10" type="primary">YPK3</name>
    <name evidence="10" type="ORF">ATY40_BA7505192</name>
</gene>
<keyword evidence="3" id="KW-0808">Transferase</keyword>
<keyword evidence="7" id="KW-0472">Membrane</keyword>
<evidence type="ECO:0000256" key="6">
    <source>
        <dbReference type="ARBA" id="ARBA00022840"/>
    </source>
</evidence>
<keyword evidence="7" id="KW-1133">Transmembrane helix</keyword>
<dbReference type="Proteomes" id="UP000094565">
    <property type="component" value="Chromosome 4"/>
</dbReference>
<evidence type="ECO:0000256" key="3">
    <source>
        <dbReference type="ARBA" id="ARBA00022679"/>
    </source>
</evidence>
<keyword evidence="2" id="KW-0597">Phosphoprotein</keyword>
<dbReference type="FunFam" id="1.10.510.10:FF:000048">
    <property type="entry name" value="Protein kinase C"/>
    <property type="match status" value="1"/>
</dbReference>
<dbReference type="OrthoDB" id="63267at2759"/>
<dbReference type="GO" id="GO:0004674">
    <property type="term" value="F:protein serine/threonine kinase activity"/>
    <property type="evidence" value="ECO:0007669"/>
    <property type="project" value="UniProtKB-KW"/>
</dbReference>
<sequence>MPGLCLRRPKMFKLSHDVNHLSRTKCPCAHYTSYRLVFFFIINLKSAIGLGFCLTVLDMVFYLDEAVVESDSDNGDDHADLVEHLGANLSSAHPPTRRRKSSVYSKISVHNEDAGNGQISITEYTKGEQETKASISDFEPITVLGQGAYGTVKLVKNRHTSKLYAQKELKKASLVINEKHIERTMEERNILSKISEHPNIVKLFYAFHDHDKLYLMMEYVPGGELFQHLNEEKFLGEDIASFYAAQMALAINYLHTMGIVYRDLKPENCLLDSQGFLVLTDFGLSKQSLDTGASSIGHDGSFKSIIGTPEYMAPEVLKGDPYSFSCDWWSLGAVIFDMMIGKPPFTGANSKIIMDKIVNKTLKFPYYLTPTAKELLQKLLNKSPAKRDVDTTFTKFQKHSFFRNIDWDALLKRDLTKISPPIVPIITDLELAENFSKDFTDLKLSDDVSTDLNLIPTTRAKDAFQGFSYVASNSYMSRYLGNC</sequence>
<organism evidence="10 11">
    <name type="scientific">Komagataella pastoris</name>
    <name type="common">Yeast</name>
    <name type="synonym">Pichia pastoris</name>
    <dbReference type="NCBI Taxonomy" id="4922"/>
    <lineage>
        <taxon>Eukaryota</taxon>
        <taxon>Fungi</taxon>
        <taxon>Dikarya</taxon>
        <taxon>Ascomycota</taxon>
        <taxon>Saccharomycotina</taxon>
        <taxon>Pichiomycetes</taxon>
        <taxon>Pichiales</taxon>
        <taxon>Pichiaceae</taxon>
        <taxon>Komagataella</taxon>
    </lineage>
</organism>
<dbReference type="AlphaFoldDB" id="A0A1B2JIE9"/>
<evidence type="ECO:0000256" key="2">
    <source>
        <dbReference type="ARBA" id="ARBA00022553"/>
    </source>
</evidence>
<dbReference type="InterPro" id="IPR000719">
    <property type="entry name" value="Prot_kinase_dom"/>
</dbReference>
<dbReference type="EMBL" id="CP014587">
    <property type="protein sequence ID" value="ANZ77681.1"/>
    <property type="molecule type" value="Genomic_DNA"/>
</dbReference>
<keyword evidence="1" id="KW-0723">Serine/threonine-protein kinase</keyword>
<dbReference type="PROSITE" id="PS50011">
    <property type="entry name" value="PROTEIN_KINASE_DOM"/>
    <property type="match status" value="1"/>
</dbReference>
<protein>
    <submittedName>
        <fullName evidence="10">BA75_05192T0</fullName>
    </submittedName>
</protein>
<dbReference type="InterPro" id="IPR011009">
    <property type="entry name" value="Kinase-like_dom_sf"/>
</dbReference>